<feature type="domain" description="PSP1 C-terminal" evidence="2">
    <location>
        <begin position="40"/>
        <end position="125"/>
    </location>
</feature>
<reference evidence="4" key="1">
    <citation type="submission" date="2021-04" db="EMBL/GenBank/DDBJ databases">
        <title>A novel Synergistetes isolate from a pyrite-forming mixed culture.</title>
        <authorList>
            <person name="Bunk B."/>
            <person name="Sproer C."/>
            <person name="Spring S."/>
            <person name="Pester M."/>
        </authorList>
    </citation>
    <scope>NUCLEOTIDE SEQUENCE [LARGE SCALE GENOMIC DNA]</scope>
    <source>
        <strain evidence="4">J.5.4.2-T.3.5.2</strain>
    </source>
</reference>
<dbReference type="Pfam" id="PF04468">
    <property type="entry name" value="PSP1"/>
    <property type="match status" value="1"/>
</dbReference>
<gene>
    <name evidence="3" type="ORF">KAR29_02985</name>
</gene>
<proteinExistence type="predicted"/>
<evidence type="ECO:0000256" key="1">
    <source>
        <dbReference type="SAM" id="MobiDB-lite"/>
    </source>
</evidence>
<dbReference type="PANTHER" id="PTHR43830">
    <property type="entry name" value="PROTEIN PSP1"/>
    <property type="match status" value="1"/>
</dbReference>
<organism evidence="3 4">
    <name type="scientific">Aminithiophilus ramosus</name>
    <dbReference type="NCBI Taxonomy" id="3029084"/>
    <lineage>
        <taxon>Bacteria</taxon>
        <taxon>Thermotogati</taxon>
        <taxon>Synergistota</taxon>
        <taxon>Synergistia</taxon>
        <taxon>Synergistales</taxon>
        <taxon>Aminithiophilaceae</taxon>
        <taxon>Aminithiophilus</taxon>
    </lineage>
</organism>
<accession>A0A9Q7EYM1</accession>
<dbReference type="AlphaFoldDB" id="A0A9Q7EYM1"/>
<feature type="compositionally biased region" description="Basic and acidic residues" evidence="1">
    <location>
        <begin position="291"/>
        <end position="308"/>
    </location>
</feature>
<feature type="compositionally biased region" description="Basic and acidic residues" evidence="1">
    <location>
        <begin position="268"/>
        <end position="283"/>
    </location>
</feature>
<feature type="compositionally biased region" description="Basic and acidic residues" evidence="1">
    <location>
        <begin position="16"/>
        <end position="25"/>
    </location>
</feature>
<evidence type="ECO:0000313" key="3">
    <source>
        <dbReference type="EMBL" id="QTX33655.1"/>
    </source>
</evidence>
<dbReference type="PROSITE" id="PS51411">
    <property type="entry name" value="PSP1_C"/>
    <property type="match status" value="1"/>
</dbReference>
<feature type="region of interest" description="Disordered" evidence="1">
    <location>
        <begin position="1"/>
        <end position="35"/>
    </location>
</feature>
<dbReference type="PANTHER" id="PTHR43830:SF3">
    <property type="entry name" value="PROTEIN PSP1"/>
    <property type="match status" value="1"/>
</dbReference>
<dbReference type="Proteomes" id="UP000671879">
    <property type="component" value="Chromosome"/>
</dbReference>
<dbReference type="InterPro" id="IPR007557">
    <property type="entry name" value="PSP1_C"/>
</dbReference>
<sequence length="390" mass="44156">MEHAVVAGPISSEQEQVYRDSRSGESDGPARGGEPLLQDVTYLRPLTAEDEAERLLQRTEEEGILRQARTILQGHTLAMKLVDVEYLLDRKKLFFYFTAEQRVDFRAFVRDLAREFRTRIELRQIGIRDEAKVVKGIAPCGQPCCCSYWLHRFMPICIKMVKEQNLALNPTKISGLCGRLMCCMSYEHDVYHDLWKGLPNPGSKIRTQTGTYILCGVDLATQSVRVLPPGGGDLLVPVDRFPEFRRVVTDGGTWQAEEATSAALEGAETVRPEISDGGRLPDRKRPRKPHREASLPEEPVVKAEKPSGEEPPVVPEAEGEEENKTPKKRRRRRKSKNKPRQEEPKEQEERAPADSVLVEPAPSEGERPKKRRRRPRGRKPKSVPEGTEPS</sequence>
<feature type="compositionally biased region" description="Basic residues" evidence="1">
    <location>
        <begin position="368"/>
        <end position="381"/>
    </location>
</feature>
<feature type="compositionally biased region" description="Basic and acidic residues" evidence="1">
    <location>
        <begin position="339"/>
        <end position="352"/>
    </location>
</feature>
<name>A0A9Q7EYM1_9BACT</name>
<dbReference type="GO" id="GO:0005737">
    <property type="term" value="C:cytoplasm"/>
    <property type="evidence" value="ECO:0007669"/>
    <property type="project" value="TreeGrafter"/>
</dbReference>
<dbReference type="NCBIfam" id="NF041131">
    <property type="entry name" value="RicT_YaaT_fam"/>
    <property type="match status" value="1"/>
</dbReference>
<evidence type="ECO:0000259" key="2">
    <source>
        <dbReference type="PROSITE" id="PS51411"/>
    </source>
</evidence>
<feature type="region of interest" description="Disordered" evidence="1">
    <location>
        <begin position="260"/>
        <end position="390"/>
    </location>
</feature>
<dbReference type="KEGG" id="aram:KAR29_02985"/>
<keyword evidence="4" id="KW-1185">Reference proteome</keyword>
<protein>
    <recommendedName>
        <fullName evidence="2">PSP1 C-terminal domain-containing protein</fullName>
    </recommendedName>
</protein>
<feature type="compositionally biased region" description="Basic residues" evidence="1">
    <location>
        <begin position="326"/>
        <end position="338"/>
    </location>
</feature>
<dbReference type="InterPro" id="IPR047767">
    <property type="entry name" value="PSP1-like"/>
</dbReference>
<evidence type="ECO:0000313" key="4">
    <source>
        <dbReference type="Proteomes" id="UP000671879"/>
    </source>
</evidence>
<dbReference type="EMBL" id="CP072943">
    <property type="protein sequence ID" value="QTX33655.1"/>
    <property type="molecule type" value="Genomic_DNA"/>
</dbReference>